<dbReference type="STRING" id="1218493.JF76_01460"/>
<evidence type="ECO:0000256" key="7">
    <source>
        <dbReference type="ARBA" id="ARBA00033367"/>
    </source>
</evidence>
<feature type="domain" description="Glycosyl hydrolase family 32 C-terminal" evidence="11">
    <location>
        <begin position="326"/>
        <end position="455"/>
    </location>
</feature>
<dbReference type="SMART" id="SM00640">
    <property type="entry name" value="Glyco_32"/>
    <property type="match status" value="1"/>
</dbReference>
<dbReference type="RefSeq" id="WP_045927384.1">
    <property type="nucleotide sequence ID" value="NZ_JBHSZS010000005.1"/>
</dbReference>
<evidence type="ECO:0000256" key="2">
    <source>
        <dbReference type="ARBA" id="ARBA00009902"/>
    </source>
</evidence>
<dbReference type="OrthoDB" id="9759709at2"/>
<dbReference type="Gene3D" id="2.115.10.20">
    <property type="entry name" value="Glycosyl hydrolase domain, family 43"/>
    <property type="match status" value="1"/>
</dbReference>
<dbReference type="InterPro" id="IPR001362">
    <property type="entry name" value="Glyco_hydro_32"/>
</dbReference>
<comment type="caution">
    <text evidence="12">The sequence shown here is derived from an EMBL/GenBank/DDBJ whole genome shotgun (WGS) entry which is preliminary data.</text>
</comment>
<comment type="subcellular location">
    <subcellularLocation>
        <location evidence="9">Cytoplasm</location>
    </subcellularLocation>
</comment>
<comment type="function">
    <text evidence="9">Enables the bacterium to metabolize sucrose as a sole carbon source.</text>
</comment>
<evidence type="ECO:0000256" key="1">
    <source>
        <dbReference type="ARBA" id="ARBA00004914"/>
    </source>
</evidence>
<dbReference type="NCBIfam" id="TIGR01322">
    <property type="entry name" value="scrB_fam"/>
    <property type="match status" value="1"/>
</dbReference>
<comment type="similarity">
    <text evidence="2 8">Belongs to the glycosyl hydrolase 32 family.</text>
</comment>
<evidence type="ECO:0000256" key="6">
    <source>
        <dbReference type="ARBA" id="ARBA00023295"/>
    </source>
</evidence>
<feature type="domain" description="Glycosyl hydrolase family 32 N-terminal" evidence="10">
    <location>
        <begin position="17"/>
        <end position="323"/>
    </location>
</feature>
<dbReference type="PANTHER" id="PTHR43101">
    <property type="entry name" value="BETA-FRUCTOSIDASE"/>
    <property type="match status" value="1"/>
</dbReference>
<keyword evidence="9" id="KW-0119">Carbohydrate metabolism</keyword>
<dbReference type="HOGENOM" id="CLU_001528_7_0_9"/>
<dbReference type="InterPro" id="IPR006232">
    <property type="entry name" value="Suc6P_hydrolase"/>
</dbReference>
<dbReference type="AlphaFoldDB" id="A0A0F4LKR5"/>
<accession>A0A0F4LKR5</accession>
<dbReference type="InterPro" id="IPR013189">
    <property type="entry name" value="Glyco_hydro_32_C"/>
</dbReference>
<dbReference type="PATRIC" id="fig|1218493.3.peg.156"/>
<proteinExistence type="inferred from homology"/>
<organism evidence="12 13">
    <name type="scientific">Lactobacillus kullabergensis</name>
    <dbReference type="NCBI Taxonomy" id="1218493"/>
    <lineage>
        <taxon>Bacteria</taxon>
        <taxon>Bacillati</taxon>
        <taxon>Bacillota</taxon>
        <taxon>Bacilli</taxon>
        <taxon>Lactobacillales</taxon>
        <taxon>Lactobacillaceae</taxon>
        <taxon>Lactobacillus</taxon>
    </lineage>
</organism>
<evidence type="ECO:0000259" key="11">
    <source>
        <dbReference type="Pfam" id="PF08244"/>
    </source>
</evidence>
<keyword evidence="5 8" id="KW-0378">Hydrolase</keyword>
<dbReference type="Pfam" id="PF00251">
    <property type="entry name" value="Glyco_hydro_32N"/>
    <property type="match status" value="1"/>
</dbReference>
<dbReference type="GO" id="GO:0005975">
    <property type="term" value="P:carbohydrate metabolic process"/>
    <property type="evidence" value="ECO:0007669"/>
    <property type="project" value="InterPro"/>
</dbReference>
<keyword evidence="9" id="KW-0963">Cytoplasm</keyword>
<dbReference type="GO" id="GO:0004564">
    <property type="term" value="F:beta-fructofuranosidase activity"/>
    <property type="evidence" value="ECO:0007669"/>
    <property type="project" value="UniProtKB-EC"/>
</dbReference>
<comment type="pathway">
    <text evidence="1 9">Glycan biosynthesis; sucrose metabolism.</text>
</comment>
<keyword evidence="6 8" id="KW-0326">Glycosidase</keyword>
<dbReference type="SUPFAM" id="SSF75005">
    <property type="entry name" value="Arabinanase/levansucrase/invertase"/>
    <property type="match status" value="1"/>
</dbReference>
<dbReference type="EMBL" id="JXBY01000002">
    <property type="protein sequence ID" value="KJY59185.1"/>
    <property type="molecule type" value="Genomic_DNA"/>
</dbReference>
<evidence type="ECO:0000313" key="12">
    <source>
        <dbReference type="EMBL" id="KJY59185.1"/>
    </source>
</evidence>
<evidence type="ECO:0000256" key="9">
    <source>
        <dbReference type="RuleBase" id="RU365015"/>
    </source>
</evidence>
<dbReference type="SUPFAM" id="SSF49899">
    <property type="entry name" value="Concanavalin A-like lectins/glucanases"/>
    <property type="match status" value="1"/>
</dbReference>
<dbReference type="PANTHER" id="PTHR43101:SF1">
    <property type="entry name" value="BETA-FRUCTOSIDASE"/>
    <property type="match status" value="1"/>
</dbReference>
<gene>
    <name evidence="12" type="ORF">JF76_01460</name>
</gene>
<sequence>MRVPAKITNERYRLNYHVSTPSGWMNDPNGFSYYQGYYHIFYQYYPYSSERGPMHWGHYRSQDLIHWEELPIALTPDSPEDDNGCYSGSAIAKDGRLYLIYTGNHYYDVNDHSSFCQTQNVAYSDDGIHFTKYSGNPVIAVPPADNSQHFRDPKVWQHGDSYYIIVGSQDKAGLGRAITYKSTDLLHWKYLGPIAVSQGRDNEGYTWECPDLFSLNGQGVLLCSPQGIAAKGKKYLNLYQTGYFIGKMDYRQNQFEHGVFQELDHGHDFYAAQTMLTPDNRRIVFGWLDMWHADFPEQADGWCGALTLPRELTLKNNQLYMKPVKELKQLRQEKVIDEKLMTSVKQINVSDSQHLELLLIAETENWSGSEINFVLKNEQENLVTLTWNKRNNEVVLTRADKPADDSRRYGRLRPKPNLKIQVFIDTSSIEFFLNDGELVFSERYYTSEKPQIFVNADQSVKINVTGYTMAK</sequence>
<evidence type="ECO:0000256" key="8">
    <source>
        <dbReference type="RuleBase" id="RU362110"/>
    </source>
</evidence>
<dbReference type="EC" id="3.2.1.26" evidence="3 8"/>
<dbReference type="InterPro" id="IPR013320">
    <property type="entry name" value="ConA-like_dom_sf"/>
</dbReference>
<protein>
    <recommendedName>
        <fullName evidence="4 8">Sucrose-6-phosphate hydrolase</fullName>
        <ecNumber evidence="3 8">3.2.1.26</ecNumber>
    </recommendedName>
    <alternativeName>
        <fullName evidence="7 9">Invertase</fullName>
    </alternativeName>
</protein>
<dbReference type="Proteomes" id="UP000033533">
    <property type="component" value="Unassembled WGS sequence"/>
</dbReference>
<comment type="catalytic activity">
    <reaction evidence="8">
        <text>Hydrolysis of terminal non-reducing beta-D-fructofuranoside residues in beta-D-fructofuranosides.</text>
        <dbReference type="EC" id="3.2.1.26"/>
    </reaction>
</comment>
<evidence type="ECO:0000259" key="10">
    <source>
        <dbReference type="Pfam" id="PF00251"/>
    </source>
</evidence>
<dbReference type="InterPro" id="IPR023296">
    <property type="entry name" value="Glyco_hydro_beta-prop_sf"/>
</dbReference>
<dbReference type="GO" id="GO:0005737">
    <property type="term" value="C:cytoplasm"/>
    <property type="evidence" value="ECO:0007669"/>
    <property type="project" value="UniProtKB-SubCell"/>
</dbReference>
<name>A0A0F4LKR5_9LACO</name>
<reference evidence="12 13" key="1">
    <citation type="submission" date="2014-12" db="EMBL/GenBank/DDBJ databases">
        <title>Comparative genomics of the lactic acid bacteria isolated from the honey bee gut.</title>
        <authorList>
            <person name="Ellegaard K.M."/>
            <person name="Tamarit D."/>
            <person name="Javelind E."/>
            <person name="Olofsson T."/>
            <person name="Andersson S.G."/>
            <person name="Vasquez A."/>
        </authorList>
    </citation>
    <scope>NUCLEOTIDE SEQUENCE [LARGE SCALE GENOMIC DNA]</scope>
    <source>
        <strain evidence="12 13">Biut2</strain>
    </source>
</reference>
<dbReference type="Pfam" id="PF08244">
    <property type="entry name" value="Glyco_hydro_32C"/>
    <property type="match status" value="1"/>
</dbReference>
<evidence type="ECO:0000256" key="5">
    <source>
        <dbReference type="ARBA" id="ARBA00022801"/>
    </source>
</evidence>
<evidence type="ECO:0000256" key="4">
    <source>
        <dbReference type="ARBA" id="ARBA00019623"/>
    </source>
</evidence>
<dbReference type="Gene3D" id="2.60.120.560">
    <property type="entry name" value="Exo-inulinase, domain 1"/>
    <property type="match status" value="1"/>
</dbReference>
<dbReference type="InterPro" id="IPR051214">
    <property type="entry name" value="GH32_Enzymes"/>
</dbReference>
<evidence type="ECO:0000256" key="3">
    <source>
        <dbReference type="ARBA" id="ARBA00012758"/>
    </source>
</evidence>
<dbReference type="CDD" id="cd18623">
    <property type="entry name" value="GH32_ScrB-like"/>
    <property type="match status" value="1"/>
</dbReference>
<dbReference type="InterPro" id="IPR013148">
    <property type="entry name" value="Glyco_hydro_32_N"/>
</dbReference>
<evidence type="ECO:0000313" key="13">
    <source>
        <dbReference type="Proteomes" id="UP000033533"/>
    </source>
</evidence>